<dbReference type="Proteomes" id="UP000664701">
    <property type="component" value="Chromosome"/>
</dbReference>
<dbReference type="InterPro" id="IPR036291">
    <property type="entry name" value="NAD(P)-bd_dom_sf"/>
</dbReference>
<dbReference type="Gene3D" id="3.40.50.720">
    <property type="entry name" value="NAD(P)-binding Rossmann-like Domain"/>
    <property type="match status" value="1"/>
</dbReference>
<dbReference type="InterPro" id="IPR020904">
    <property type="entry name" value="Sc_DH/Rdtase_CS"/>
</dbReference>
<dbReference type="PROSITE" id="PS00061">
    <property type="entry name" value="ADH_SHORT"/>
    <property type="match status" value="1"/>
</dbReference>
<evidence type="ECO:0000256" key="3">
    <source>
        <dbReference type="RuleBase" id="RU000363"/>
    </source>
</evidence>
<dbReference type="PRINTS" id="PR00080">
    <property type="entry name" value="SDRFAMILY"/>
</dbReference>
<keyword evidence="5" id="KW-1185">Reference proteome</keyword>
<name>A0ABZ2SLX8_9ENTE</name>
<comment type="similarity">
    <text evidence="1 3">Belongs to the short-chain dehydrogenases/reductases (SDR) family.</text>
</comment>
<dbReference type="EMBL" id="CP147251">
    <property type="protein sequence ID" value="WYJ76828.1"/>
    <property type="molecule type" value="Genomic_DNA"/>
</dbReference>
<dbReference type="SUPFAM" id="SSF51735">
    <property type="entry name" value="NAD(P)-binding Rossmann-fold domains"/>
    <property type="match status" value="1"/>
</dbReference>
<gene>
    <name evidence="4" type="ORF">DOK78_001465</name>
</gene>
<evidence type="ECO:0000256" key="1">
    <source>
        <dbReference type="ARBA" id="ARBA00006484"/>
    </source>
</evidence>
<dbReference type="PANTHER" id="PTHR43115:SF4">
    <property type="entry name" value="DEHYDROGENASE_REDUCTASE SDR FAMILY MEMBER 11"/>
    <property type="match status" value="1"/>
</dbReference>
<dbReference type="PANTHER" id="PTHR43115">
    <property type="entry name" value="DEHYDROGENASE/REDUCTASE SDR FAMILY MEMBER 11"/>
    <property type="match status" value="1"/>
</dbReference>
<evidence type="ECO:0000313" key="5">
    <source>
        <dbReference type="Proteomes" id="UP000664701"/>
    </source>
</evidence>
<protein>
    <recommendedName>
        <fullName evidence="6">Oxidoreductase</fullName>
    </recommendedName>
</protein>
<sequence>MNLTEKVVIIMGASSGIGEATTKILAEHGFKLVIAARRIDKLKKIKNELPKAAIDYLKADVTNFEEVQEVINFTKKKYGRVDVLFNNAGIMPTAPLSKSKREEWQQMLDINVMGVLNGIAAVLPTMIQQKSGHIITTDSVAGHVVYPNSAVYCGTKFAVKAIMEGLRQEQRENNIKSTLITPGMVETDLYKTINDKKVSAELKENSQKIGLKAKEIGEAILYIIDTPDHLSINEMIIRPTLQER</sequence>
<proteinExistence type="inferred from homology"/>
<keyword evidence="2" id="KW-0560">Oxidoreductase</keyword>
<dbReference type="RefSeq" id="WP_207940983.1">
    <property type="nucleotide sequence ID" value="NZ_CP147251.1"/>
</dbReference>
<dbReference type="InterPro" id="IPR002347">
    <property type="entry name" value="SDR_fam"/>
</dbReference>
<evidence type="ECO:0008006" key="6">
    <source>
        <dbReference type="Google" id="ProtNLM"/>
    </source>
</evidence>
<dbReference type="PRINTS" id="PR00081">
    <property type="entry name" value="GDHRDH"/>
</dbReference>
<reference evidence="4 5" key="1">
    <citation type="submission" date="2021-03" db="EMBL/GenBank/DDBJ databases">
        <authorList>
            <person name="Gilmore M.S."/>
            <person name="Schwartzman J."/>
            <person name="Van Tyne D."/>
            <person name="Martin M."/>
            <person name="Earl A.M."/>
            <person name="Manson A.L."/>
            <person name="Straub T."/>
            <person name="Salamzade R."/>
            <person name="Saavedra J."/>
            <person name="Lebreton F."/>
            <person name="Prichula J."/>
            <person name="Schaufler K."/>
            <person name="Gaca A."/>
            <person name="Sgardioli B."/>
            <person name="Wagenaar J."/>
            <person name="Strong T."/>
        </authorList>
    </citation>
    <scope>NUCLEOTIDE SEQUENCE [LARGE SCALE GENOMIC DNA]</scope>
    <source>
        <strain evidence="4 5">DIV2402</strain>
    </source>
</reference>
<organism evidence="4 5">
    <name type="scientific">Candidatus Enterococcus lowellii</name>
    <dbReference type="NCBI Taxonomy" id="2230877"/>
    <lineage>
        <taxon>Bacteria</taxon>
        <taxon>Bacillati</taxon>
        <taxon>Bacillota</taxon>
        <taxon>Bacilli</taxon>
        <taxon>Lactobacillales</taxon>
        <taxon>Enterococcaceae</taxon>
        <taxon>Enterococcus</taxon>
    </lineage>
</organism>
<reference evidence="4 5" key="2">
    <citation type="submission" date="2024-03" db="EMBL/GenBank/DDBJ databases">
        <title>The Genome Sequence of Enterococcus sp. DIV2402.</title>
        <authorList>
            <consortium name="The Broad Institute Genomics Platform"/>
            <consortium name="The Broad Institute Microbial Omics Core"/>
            <consortium name="The Broad Institute Genomic Center for Infectious Diseases"/>
            <person name="Earl A."/>
            <person name="Manson A."/>
            <person name="Gilmore M."/>
            <person name="Schwartman J."/>
            <person name="Shea T."/>
            <person name="Abouelleil A."/>
            <person name="Cao P."/>
            <person name="Chapman S."/>
            <person name="Cusick C."/>
            <person name="Young S."/>
            <person name="Neafsey D."/>
            <person name="Nusbaum C."/>
            <person name="Birren B."/>
        </authorList>
    </citation>
    <scope>NUCLEOTIDE SEQUENCE [LARGE SCALE GENOMIC DNA]</scope>
    <source>
        <strain evidence="4 5">DIV2402</strain>
    </source>
</reference>
<evidence type="ECO:0000313" key="4">
    <source>
        <dbReference type="EMBL" id="WYJ76828.1"/>
    </source>
</evidence>
<accession>A0ABZ2SLX8</accession>
<evidence type="ECO:0000256" key="2">
    <source>
        <dbReference type="ARBA" id="ARBA00023002"/>
    </source>
</evidence>
<dbReference type="Pfam" id="PF00106">
    <property type="entry name" value="adh_short"/>
    <property type="match status" value="1"/>
</dbReference>